<evidence type="ECO:0000313" key="1">
    <source>
        <dbReference type="EMBL" id="MBB5181343.1"/>
    </source>
</evidence>
<comment type="caution">
    <text evidence="1">The sequence shown here is derived from an EMBL/GenBank/DDBJ whole genome shotgun (WGS) entry which is preliminary data.</text>
</comment>
<proteinExistence type="predicted"/>
<organism evidence="1 2">
    <name type="scientific">Planococcus koreensis</name>
    <dbReference type="NCBI Taxonomy" id="112331"/>
    <lineage>
        <taxon>Bacteria</taxon>
        <taxon>Bacillati</taxon>
        <taxon>Bacillota</taxon>
        <taxon>Bacilli</taxon>
        <taxon>Bacillales</taxon>
        <taxon>Caryophanaceae</taxon>
        <taxon>Planococcus</taxon>
    </lineage>
</organism>
<sequence>MIDKERGRRETSRGFLLFRILPAFDKMEKIVYSFLQKDY</sequence>
<dbReference type="EMBL" id="JACHHE010000008">
    <property type="protein sequence ID" value="MBB5181343.1"/>
    <property type="molecule type" value="Genomic_DNA"/>
</dbReference>
<keyword evidence="2" id="KW-1185">Reference proteome</keyword>
<reference evidence="1 2" key="1">
    <citation type="submission" date="2020-08" db="EMBL/GenBank/DDBJ databases">
        <title>Genomic Encyclopedia of Type Strains, Phase IV (KMG-IV): sequencing the most valuable type-strain genomes for metagenomic binning, comparative biology and taxonomic classification.</title>
        <authorList>
            <person name="Goeker M."/>
        </authorList>
    </citation>
    <scope>NUCLEOTIDE SEQUENCE [LARGE SCALE GENOMIC DNA]</scope>
    <source>
        <strain evidence="1 2">DSM 15895</strain>
    </source>
</reference>
<evidence type="ECO:0000313" key="2">
    <source>
        <dbReference type="Proteomes" id="UP000525923"/>
    </source>
</evidence>
<dbReference type="AlphaFoldDB" id="A0A7W8FTR8"/>
<dbReference type="Proteomes" id="UP000525923">
    <property type="component" value="Unassembled WGS sequence"/>
</dbReference>
<accession>A0A7W8FTR8</accession>
<name>A0A7W8FTR8_9BACL</name>
<gene>
    <name evidence="1" type="ORF">HNQ44_002808</name>
</gene>
<protein>
    <submittedName>
        <fullName evidence="1">Uncharacterized protein</fullName>
    </submittedName>
</protein>